<protein>
    <submittedName>
        <fullName evidence="1">(northern house mosquito) hypothetical protein</fullName>
    </submittedName>
</protein>
<reference evidence="1" key="1">
    <citation type="submission" date="2021-05" db="EMBL/GenBank/DDBJ databases">
        <authorList>
            <person name="Alioto T."/>
            <person name="Alioto T."/>
            <person name="Gomez Garrido J."/>
        </authorList>
    </citation>
    <scope>NUCLEOTIDE SEQUENCE</scope>
</reference>
<dbReference type="EMBL" id="HBUE01082967">
    <property type="protein sequence ID" value="CAG6478355.1"/>
    <property type="molecule type" value="Transcribed_RNA"/>
</dbReference>
<evidence type="ECO:0000313" key="1">
    <source>
        <dbReference type="EMBL" id="CAG6478355.1"/>
    </source>
</evidence>
<dbReference type="AlphaFoldDB" id="A0A8D8BNN8"/>
<proteinExistence type="predicted"/>
<dbReference type="EMBL" id="HBUE01082966">
    <property type="protein sequence ID" value="CAG6478353.1"/>
    <property type="molecule type" value="Transcribed_RNA"/>
</dbReference>
<accession>A0A8D8BNN8</accession>
<name>A0A8D8BNN8_CULPI</name>
<organism evidence="1">
    <name type="scientific">Culex pipiens</name>
    <name type="common">House mosquito</name>
    <dbReference type="NCBI Taxonomy" id="7175"/>
    <lineage>
        <taxon>Eukaryota</taxon>
        <taxon>Metazoa</taxon>
        <taxon>Ecdysozoa</taxon>
        <taxon>Arthropoda</taxon>
        <taxon>Hexapoda</taxon>
        <taxon>Insecta</taxon>
        <taxon>Pterygota</taxon>
        <taxon>Neoptera</taxon>
        <taxon>Endopterygota</taxon>
        <taxon>Diptera</taxon>
        <taxon>Nematocera</taxon>
        <taxon>Culicoidea</taxon>
        <taxon>Culicidae</taxon>
        <taxon>Culicinae</taxon>
        <taxon>Culicini</taxon>
        <taxon>Culex</taxon>
        <taxon>Culex</taxon>
    </lineage>
</organism>
<sequence>MSGSSLGPTWRSINDRTTLSAETRSFPTNIPNNRAEAYCLKKKTLLPAISESSTGRLDSDSMIIAISCDRWTLMLVWTALPMATVCATAGFSTTYTSASGISWFSWVTFRISSLTCNFRSTIWKLFQPARTVG</sequence>